<dbReference type="RefSeq" id="WP_034680298.1">
    <property type="nucleotide sequence ID" value="NZ_CP023049.2"/>
</dbReference>
<evidence type="ECO:0000256" key="9">
    <source>
        <dbReference type="RuleBase" id="RU003357"/>
    </source>
</evidence>
<evidence type="ECO:0000256" key="5">
    <source>
        <dbReference type="ARBA" id="ARBA00023077"/>
    </source>
</evidence>
<evidence type="ECO:0000313" key="13">
    <source>
        <dbReference type="EMBL" id="KFF30212.1"/>
    </source>
</evidence>
<evidence type="ECO:0000313" key="14">
    <source>
        <dbReference type="Proteomes" id="UP000028709"/>
    </source>
</evidence>
<dbReference type="Pfam" id="PF00593">
    <property type="entry name" value="TonB_dep_Rec_b-barrel"/>
    <property type="match status" value="1"/>
</dbReference>
<keyword evidence="4 8" id="KW-0812">Transmembrane</keyword>
<keyword evidence="13" id="KW-0675">Receptor</keyword>
<dbReference type="InterPro" id="IPR036942">
    <property type="entry name" value="Beta-barrel_TonB_sf"/>
</dbReference>
<gene>
    <name evidence="13" type="ORF">IQ37_00025</name>
</gene>
<proteinExistence type="inferred from homology"/>
<dbReference type="KEGG" id="cpip:CJF12_12425"/>
<dbReference type="SUPFAM" id="SSF56935">
    <property type="entry name" value="Porins"/>
    <property type="match status" value="1"/>
</dbReference>
<evidence type="ECO:0000256" key="1">
    <source>
        <dbReference type="ARBA" id="ARBA00004571"/>
    </source>
</evidence>
<keyword evidence="6 8" id="KW-0472">Membrane</keyword>
<organism evidence="13 14">
    <name type="scientific">Chryseobacterium piperi</name>
    <dbReference type="NCBI Taxonomy" id="558152"/>
    <lineage>
        <taxon>Bacteria</taxon>
        <taxon>Pseudomonadati</taxon>
        <taxon>Bacteroidota</taxon>
        <taxon>Flavobacteriia</taxon>
        <taxon>Flavobacteriales</taxon>
        <taxon>Weeksellaceae</taxon>
        <taxon>Chryseobacterium group</taxon>
        <taxon>Chryseobacterium</taxon>
    </lineage>
</organism>
<dbReference type="PROSITE" id="PS52016">
    <property type="entry name" value="TONB_DEPENDENT_REC_3"/>
    <property type="match status" value="1"/>
</dbReference>
<evidence type="ECO:0000256" key="6">
    <source>
        <dbReference type="ARBA" id="ARBA00023136"/>
    </source>
</evidence>
<keyword evidence="14" id="KW-1185">Reference proteome</keyword>
<dbReference type="PANTHER" id="PTHR30442:SF0">
    <property type="entry name" value="FE(3+) DICITRATE TRANSPORT PROTEIN FECA"/>
    <property type="match status" value="1"/>
</dbReference>
<feature type="domain" description="TonB-dependent receptor-like beta-barrel" evidence="11">
    <location>
        <begin position="313"/>
        <end position="712"/>
    </location>
</feature>
<reference evidence="13 14" key="1">
    <citation type="submission" date="2014-07" db="EMBL/GenBank/DDBJ databases">
        <title>Genome of Chryseobacterium piperi CTM.</title>
        <authorList>
            <person name="Pipes S.E."/>
            <person name="Stropko S.J."/>
            <person name="Newman J.D."/>
        </authorList>
    </citation>
    <scope>NUCLEOTIDE SEQUENCE [LARGE SCALE GENOMIC DNA]</scope>
    <source>
        <strain evidence="13 14">CTM</strain>
    </source>
</reference>
<keyword evidence="10" id="KW-0732">Signal</keyword>
<dbReference type="EMBL" id="JPRJ01000001">
    <property type="protein sequence ID" value="KFF30212.1"/>
    <property type="molecule type" value="Genomic_DNA"/>
</dbReference>
<dbReference type="Gene3D" id="2.170.130.10">
    <property type="entry name" value="TonB-dependent receptor, plug domain"/>
    <property type="match status" value="1"/>
</dbReference>
<evidence type="ECO:0000256" key="2">
    <source>
        <dbReference type="ARBA" id="ARBA00022448"/>
    </source>
</evidence>
<evidence type="ECO:0000256" key="8">
    <source>
        <dbReference type="PROSITE-ProRule" id="PRU01360"/>
    </source>
</evidence>
<comment type="caution">
    <text evidence="13">The sequence shown here is derived from an EMBL/GenBank/DDBJ whole genome shotgun (WGS) entry which is preliminary data.</text>
</comment>
<evidence type="ECO:0000256" key="10">
    <source>
        <dbReference type="SAM" id="SignalP"/>
    </source>
</evidence>
<feature type="signal peptide" evidence="10">
    <location>
        <begin position="1"/>
        <end position="19"/>
    </location>
</feature>
<dbReference type="InterPro" id="IPR039426">
    <property type="entry name" value="TonB-dep_rcpt-like"/>
</dbReference>
<dbReference type="GO" id="GO:0009279">
    <property type="term" value="C:cell outer membrane"/>
    <property type="evidence" value="ECO:0007669"/>
    <property type="project" value="UniProtKB-SubCell"/>
</dbReference>
<keyword evidence="2 8" id="KW-0813">Transport</keyword>
<evidence type="ECO:0000259" key="11">
    <source>
        <dbReference type="Pfam" id="PF00593"/>
    </source>
</evidence>
<dbReference type="InterPro" id="IPR012910">
    <property type="entry name" value="Plug_dom"/>
</dbReference>
<dbReference type="PANTHER" id="PTHR30442">
    <property type="entry name" value="IRON III DICITRATE TRANSPORT PROTEIN FECA"/>
    <property type="match status" value="1"/>
</dbReference>
<feature type="chain" id="PRO_5001804617" evidence="10">
    <location>
        <begin position="20"/>
        <end position="742"/>
    </location>
</feature>
<comment type="subcellular location">
    <subcellularLocation>
        <location evidence="1 8">Cell outer membrane</location>
        <topology evidence="1 8">Multi-pass membrane protein</topology>
    </subcellularLocation>
</comment>
<dbReference type="Proteomes" id="UP000028709">
    <property type="component" value="Unassembled WGS sequence"/>
</dbReference>
<evidence type="ECO:0000256" key="4">
    <source>
        <dbReference type="ARBA" id="ARBA00022692"/>
    </source>
</evidence>
<keyword evidence="3 8" id="KW-1134">Transmembrane beta strand</keyword>
<name>A0A086BMP8_9FLAO</name>
<dbReference type="AlphaFoldDB" id="A0A086BMP8"/>
<dbReference type="InterPro" id="IPR037066">
    <property type="entry name" value="Plug_dom_sf"/>
</dbReference>
<dbReference type="InterPro" id="IPR000531">
    <property type="entry name" value="Beta-barrel_TonB"/>
</dbReference>
<evidence type="ECO:0000259" key="12">
    <source>
        <dbReference type="Pfam" id="PF07715"/>
    </source>
</evidence>
<dbReference type="OrthoDB" id="9758472at2"/>
<dbReference type="Pfam" id="PF07715">
    <property type="entry name" value="Plug"/>
    <property type="match status" value="1"/>
</dbReference>
<keyword evidence="5 9" id="KW-0798">TonB box</keyword>
<accession>A0A086BMP8</accession>
<feature type="domain" description="TonB-dependent receptor plug" evidence="12">
    <location>
        <begin position="49"/>
        <end position="159"/>
    </location>
</feature>
<dbReference type="Gene3D" id="2.40.170.20">
    <property type="entry name" value="TonB-dependent receptor, beta-barrel domain"/>
    <property type="match status" value="1"/>
</dbReference>
<dbReference type="eggNOG" id="COG4772">
    <property type="taxonomic scope" value="Bacteria"/>
</dbReference>
<protein>
    <submittedName>
        <fullName evidence="13">TonB-dependent receptor</fullName>
    </submittedName>
</protein>
<sequence length="742" mass="82622">MRKTIFPLILLSFSSYSNAQDSIQASGQIHHLEEVIVSPDATVGSKFKAKNIAGSTYYISPKELKQFNYGDINRILQSVPGVTVVDEEGFGHRPNIGLRGTSPTNTAKITLMEDGVLIAPAPYTAPAAYYFPTVNRIQAFEILKGSSQIQYGPFTTGGAINMISTQIPDDFKGRIRLNYGSFNTRNAYMNVGDSGENFGYVVEYNNRASDGFKRIDHSSKKTGFEGSDYMAKFRINTNANAKVYQSLTLKAQYSKENADETYLGLTDTDFKNNYRRRYLASEADNIGTEHFQLMLTHFIKPAQNITITTKAYNNNFRRNWYKLNDVRYEGKNYSLKEILNDPLKNSAAYELLTGDMDGSDNSLRYRANNRKYNAKGIQTVANIKFNGQNTTHDLDVGIRYHKDSEDRFQWNDGYAIRNNNLYKTSSGAPGSQDNRVAETNAFAAHVLYNFGYKNLRITPGIRYENINIKNTNYGTSDLGRNGSDALRLSENKVDVFIPGISALYAFSKDLSVFSSLHKGFSPPGTSPGQKAEESLNFEVGTRGSIKGLSGEVIYFNNNYRNMLGSDANAAGGTGQGDLFNAGKASVSGLEVLLSYNPLFENSTTKLPISFSYTYTSTELKSNFSSRVEAWGNVSVGDEIPYIPKNQWAMSVGLEHKRLSIYVNSRYNGQFRTQAGQGAIPEQDLVKRFFVMDFATNYQISRRFTLSCNLLNVLNNKYAVSRVPSGLRPGLPFAANAGASFDF</sequence>
<evidence type="ECO:0000256" key="7">
    <source>
        <dbReference type="ARBA" id="ARBA00023237"/>
    </source>
</evidence>
<comment type="similarity">
    <text evidence="8 9">Belongs to the TonB-dependent receptor family.</text>
</comment>
<evidence type="ECO:0000256" key="3">
    <source>
        <dbReference type="ARBA" id="ARBA00022452"/>
    </source>
</evidence>
<dbReference type="GO" id="GO:0033214">
    <property type="term" value="P:siderophore-iron import into cell"/>
    <property type="evidence" value="ECO:0007669"/>
    <property type="project" value="TreeGrafter"/>
</dbReference>
<dbReference type="STRING" id="558152.IQ37_00025"/>
<keyword evidence="7 8" id="KW-0998">Cell outer membrane</keyword>